<keyword evidence="3" id="KW-1185">Reference proteome</keyword>
<comment type="caution">
    <text evidence="2">The sequence shown here is derived from an EMBL/GenBank/DDBJ whole genome shotgun (WGS) entry which is preliminary data.</text>
</comment>
<sequence length="314" mass="34000">MLPSRDLMHRRRRLRAVVSGDPPRYPEEEDLWPRRALEGVIVDASPHVLTLALADGSEVRLPMSATVSIWYDGRAELAALRPGRHAVVRPAASGGLAAEQIWVDIARVTGVITKRTGDVFEVDAGPHRGRLTVTVPAQAMRRVQVRHPRLEPGSLLDVIGVRRGHEILGLRPAHTSPQPAPHAIEPASRREAESVRILRGTATWFDHPDGVRGAAYPALDPYGDGGGCGTGPVTRLPYLSLGSEVRVRNECTGQEAPVPVIECGCLAARFCDRCVRCGTSPRGRVVELSRSAFVDLGGDLDAGCFNVTVRVDRP</sequence>
<gene>
    <name evidence="2" type="ORF">GCM10010151_43470</name>
</gene>
<reference evidence="2 3" key="1">
    <citation type="journal article" date="2019" name="Int. J. Syst. Evol. Microbiol.">
        <title>The Global Catalogue of Microorganisms (GCM) 10K type strain sequencing project: providing services to taxonomists for standard genome sequencing and annotation.</title>
        <authorList>
            <consortium name="The Broad Institute Genomics Platform"/>
            <consortium name="The Broad Institute Genome Sequencing Center for Infectious Disease"/>
            <person name="Wu L."/>
            <person name="Ma J."/>
        </authorList>
    </citation>
    <scope>NUCLEOTIDE SEQUENCE [LARGE SCALE GENOMIC DNA]</scope>
    <source>
        <strain evidence="2 3">JCM 3146</strain>
    </source>
</reference>
<evidence type="ECO:0000256" key="1">
    <source>
        <dbReference type="SAM" id="MobiDB-lite"/>
    </source>
</evidence>
<evidence type="ECO:0000313" key="2">
    <source>
        <dbReference type="EMBL" id="GAA0349001.1"/>
    </source>
</evidence>
<feature type="region of interest" description="Disordered" evidence="1">
    <location>
        <begin position="171"/>
        <end position="191"/>
    </location>
</feature>
<name>A0ABN0WWX7_9ACTN</name>
<evidence type="ECO:0000313" key="3">
    <source>
        <dbReference type="Proteomes" id="UP001501822"/>
    </source>
</evidence>
<protein>
    <submittedName>
        <fullName evidence="2">Uncharacterized protein</fullName>
    </submittedName>
</protein>
<organism evidence="2 3">
    <name type="scientific">Actinoallomurus spadix</name>
    <dbReference type="NCBI Taxonomy" id="79912"/>
    <lineage>
        <taxon>Bacteria</taxon>
        <taxon>Bacillati</taxon>
        <taxon>Actinomycetota</taxon>
        <taxon>Actinomycetes</taxon>
        <taxon>Streptosporangiales</taxon>
        <taxon>Thermomonosporaceae</taxon>
        <taxon>Actinoallomurus</taxon>
    </lineage>
</organism>
<accession>A0ABN0WWX7</accession>
<dbReference type="Proteomes" id="UP001501822">
    <property type="component" value="Unassembled WGS sequence"/>
</dbReference>
<proteinExistence type="predicted"/>
<dbReference type="EMBL" id="BAAABM010000037">
    <property type="protein sequence ID" value="GAA0349001.1"/>
    <property type="molecule type" value="Genomic_DNA"/>
</dbReference>